<organism evidence="1 2">
    <name type="scientific">Ruminococcus flavefaciens</name>
    <dbReference type="NCBI Taxonomy" id="1265"/>
    <lineage>
        <taxon>Bacteria</taxon>
        <taxon>Bacillati</taxon>
        <taxon>Bacillota</taxon>
        <taxon>Clostridia</taxon>
        <taxon>Eubacteriales</taxon>
        <taxon>Oscillospiraceae</taxon>
        <taxon>Ruminococcus</taxon>
    </lineage>
</organism>
<dbReference type="RefSeq" id="WP_109727979.1">
    <property type="nucleotide sequence ID" value="NZ_QGDI01000018.1"/>
</dbReference>
<comment type="caution">
    <text evidence="1">The sequence shown here is derived from an EMBL/GenBank/DDBJ whole genome shotgun (WGS) entry which is preliminary data.</text>
</comment>
<proteinExistence type="predicted"/>
<accession>A0A315XUP3</accession>
<dbReference type="OrthoDB" id="3173988at2"/>
<dbReference type="AlphaFoldDB" id="A0A315XUP3"/>
<protein>
    <submittedName>
        <fullName evidence="1">Anaerobic ribonucleoside-triphosphate reductase-like protein</fullName>
    </submittedName>
</protein>
<sequence>MKVNVNGGTMSQAEIDEYVRRIRKKHPDRIINELTLTINGNYVDIQYNYDTVPFERIRRITGYLVGTLDRFNNAKRAEESQRIKHEI</sequence>
<reference evidence="1 2" key="1">
    <citation type="submission" date="2018-05" db="EMBL/GenBank/DDBJ databases">
        <title>The Hungate 1000. A catalogue of reference genomes from the rumen microbiome.</title>
        <authorList>
            <person name="Kelly W."/>
        </authorList>
    </citation>
    <scope>NUCLEOTIDE SEQUENCE [LARGE SCALE GENOMIC DNA]</scope>
    <source>
        <strain evidence="1 2">SAb67</strain>
    </source>
</reference>
<dbReference type="InterPro" id="IPR012833">
    <property type="entry name" value="NrdD"/>
</dbReference>
<dbReference type="GO" id="GO:0006260">
    <property type="term" value="P:DNA replication"/>
    <property type="evidence" value="ECO:0007669"/>
    <property type="project" value="InterPro"/>
</dbReference>
<dbReference type="EMBL" id="QGDI01000018">
    <property type="protein sequence ID" value="PWJ09886.1"/>
    <property type="molecule type" value="Genomic_DNA"/>
</dbReference>
<dbReference type="Pfam" id="PF13597">
    <property type="entry name" value="NRDD"/>
    <property type="match status" value="1"/>
</dbReference>
<dbReference type="Proteomes" id="UP000245720">
    <property type="component" value="Unassembled WGS sequence"/>
</dbReference>
<evidence type="ECO:0000313" key="1">
    <source>
        <dbReference type="EMBL" id="PWJ09886.1"/>
    </source>
</evidence>
<evidence type="ECO:0000313" key="2">
    <source>
        <dbReference type="Proteomes" id="UP000245720"/>
    </source>
</evidence>
<gene>
    <name evidence="1" type="ORF">IE37_03320</name>
</gene>
<dbReference type="GO" id="GO:0008998">
    <property type="term" value="F:ribonucleoside-triphosphate reductase (thioredoxin) activity"/>
    <property type="evidence" value="ECO:0007669"/>
    <property type="project" value="InterPro"/>
</dbReference>
<name>A0A315XUP3_RUMFL</name>